<dbReference type="PANTHER" id="PTHR21083">
    <property type="entry name" value="TWISTER"/>
    <property type="match status" value="1"/>
</dbReference>
<organism evidence="2 3">
    <name type="scientific">Kipferlia bialata</name>
    <dbReference type="NCBI Taxonomy" id="797122"/>
    <lineage>
        <taxon>Eukaryota</taxon>
        <taxon>Metamonada</taxon>
        <taxon>Carpediemonas-like organisms</taxon>
        <taxon>Kipferlia</taxon>
    </lineage>
</organism>
<evidence type="ECO:0000313" key="2">
    <source>
        <dbReference type="EMBL" id="GCA63679.1"/>
    </source>
</evidence>
<keyword evidence="3" id="KW-1185">Reference proteome</keyword>
<dbReference type="GO" id="GO:0045505">
    <property type="term" value="F:dynein intermediate chain binding"/>
    <property type="evidence" value="ECO:0007669"/>
    <property type="project" value="TreeGrafter"/>
</dbReference>
<dbReference type="OrthoDB" id="25887at2759"/>
<gene>
    <name evidence="2" type="ORF">KIPB_011317</name>
</gene>
<dbReference type="Proteomes" id="UP000265618">
    <property type="component" value="Unassembled WGS sequence"/>
</dbReference>
<comment type="caution">
    <text evidence="2">The sequence shown here is derived from an EMBL/GenBank/DDBJ whole genome shotgun (WGS) entry which is preliminary data.</text>
</comment>
<feature type="compositionally biased region" description="Basic and acidic residues" evidence="1">
    <location>
        <begin position="40"/>
        <end position="65"/>
    </location>
</feature>
<feature type="region of interest" description="Disordered" evidence="1">
    <location>
        <begin position="1"/>
        <end position="65"/>
    </location>
</feature>
<dbReference type="GO" id="GO:0051087">
    <property type="term" value="F:protein-folding chaperone binding"/>
    <property type="evidence" value="ECO:0007669"/>
    <property type="project" value="InterPro"/>
</dbReference>
<evidence type="ECO:0000256" key="1">
    <source>
        <dbReference type="SAM" id="MobiDB-lite"/>
    </source>
</evidence>
<name>A0A391NZ74_9EUKA</name>
<dbReference type="GO" id="GO:0070286">
    <property type="term" value="P:axonemal dynein complex assembly"/>
    <property type="evidence" value="ECO:0007669"/>
    <property type="project" value="InterPro"/>
</dbReference>
<sequence>MASNPMDLAALADLLQPRPAPKKVAPAPKPELQPAAKARALRERQQEEQAEREREAAAAAEAEKKEAEAAVAFGEGFKAPKYDILYQQDVSPQEVYGGFQQMSPSLADSQFLILRVQLPDEKVSDVDVDAKESQVTLFAKHHRLQV</sequence>
<dbReference type="InterPro" id="IPR026697">
    <property type="entry name" value="DNAAF6"/>
</dbReference>
<protein>
    <submittedName>
        <fullName evidence="2">PIH1 domain-containing protein 3</fullName>
    </submittedName>
</protein>
<evidence type="ECO:0000313" key="3">
    <source>
        <dbReference type="Proteomes" id="UP000265618"/>
    </source>
</evidence>
<dbReference type="PANTHER" id="PTHR21083:SF0">
    <property type="entry name" value="DYNEIN AXONEMAL ASSEMBLY FACTOR 6"/>
    <property type="match status" value="1"/>
</dbReference>
<accession>A0A391NZ74</accession>
<dbReference type="EMBL" id="BDIP01004555">
    <property type="protein sequence ID" value="GCA63679.1"/>
    <property type="molecule type" value="Genomic_DNA"/>
</dbReference>
<dbReference type="AlphaFoldDB" id="A0A391NZ74"/>
<dbReference type="GO" id="GO:0005737">
    <property type="term" value="C:cytoplasm"/>
    <property type="evidence" value="ECO:0007669"/>
    <property type="project" value="TreeGrafter"/>
</dbReference>
<reference evidence="2 3" key="1">
    <citation type="journal article" date="2018" name="PLoS ONE">
        <title>The draft genome of Kipferlia bialata reveals reductive genome evolution in fornicate parasites.</title>
        <authorList>
            <person name="Tanifuji G."/>
            <person name="Takabayashi S."/>
            <person name="Kume K."/>
            <person name="Takagi M."/>
            <person name="Nakayama T."/>
            <person name="Kamikawa R."/>
            <person name="Inagaki Y."/>
            <person name="Hashimoto T."/>
        </authorList>
    </citation>
    <scope>NUCLEOTIDE SEQUENCE [LARGE SCALE GENOMIC DNA]</scope>
    <source>
        <strain evidence="2">NY0173</strain>
    </source>
</reference>
<proteinExistence type="predicted"/>